<comment type="caution">
    <text evidence="1">The sequence shown here is derived from an EMBL/GenBank/DDBJ whole genome shotgun (WGS) entry which is preliminary data.</text>
</comment>
<proteinExistence type="predicted"/>
<keyword evidence="2" id="KW-1185">Reference proteome</keyword>
<evidence type="ECO:0000313" key="1">
    <source>
        <dbReference type="EMBL" id="KAJ2777740.1"/>
    </source>
</evidence>
<dbReference type="EMBL" id="JANBUK010001768">
    <property type="protein sequence ID" value="KAJ2777740.1"/>
    <property type="molecule type" value="Genomic_DNA"/>
</dbReference>
<protein>
    <submittedName>
        <fullName evidence="1">Uncharacterized protein</fullName>
    </submittedName>
</protein>
<feature type="non-terminal residue" evidence="1">
    <location>
        <position position="292"/>
    </location>
</feature>
<reference evidence="1" key="1">
    <citation type="submission" date="2022-07" db="EMBL/GenBank/DDBJ databases">
        <title>Phylogenomic reconstructions and comparative analyses of Kickxellomycotina fungi.</title>
        <authorList>
            <person name="Reynolds N.K."/>
            <person name="Stajich J.E."/>
            <person name="Barry K."/>
            <person name="Grigoriev I.V."/>
            <person name="Crous P."/>
            <person name="Smith M.E."/>
        </authorList>
    </citation>
    <scope>NUCLEOTIDE SEQUENCE</scope>
    <source>
        <strain evidence="1">BCRC 34191</strain>
    </source>
</reference>
<gene>
    <name evidence="1" type="ORF">GGI18_004147</name>
</gene>
<sequence>MFNALNAMGGAGQIDRTTSNNANTGVYCTFIIFGVLGGAIVNLLGIRWTIFVSGLTYALYSSSYISYNHTSSGTFTIATGPILGIGAGILWSAQGMVMMSYPVESQKGKYISIFWVIFNLGGVIGGIVPFVVNYSQGKGNKATQLPDSCYTAFVCLQALGSMSALCLAPPQRVIRDDGSHVVLMRYTNVRYEMMEILKLFVNPWILLLIPISLASNFFYTYQYGPYNGALFTLRTRGLNSMLYWAAQMAAAYAISFLHDRESLSRKHRGLLSLGLMAILCNAMWALTMVMQL</sequence>
<accession>A0ACC1KA27</accession>
<name>A0ACC1KA27_9FUNG</name>
<organism evidence="1 2">
    <name type="scientific">Coemansia linderi</name>
    <dbReference type="NCBI Taxonomy" id="2663919"/>
    <lineage>
        <taxon>Eukaryota</taxon>
        <taxon>Fungi</taxon>
        <taxon>Fungi incertae sedis</taxon>
        <taxon>Zoopagomycota</taxon>
        <taxon>Kickxellomycotina</taxon>
        <taxon>Kickxellomycetes</taxon>
        <taxon>Kickxellales</taxon>
        <taxon>Kickxellaceae</taxon>
        <taxon>Coemansia</taxon>
    </lineage>
</organism>
<evidence type="ECO:0000313" key="2">
    <source>
        <dbReference type="Proteomes" id="UP001140066"/>
    </source>
</evidence>
<dbReference type="Proteomes" id="UP001140066">
    <property type="component" value="Unassembled WGS sequence"/>
</dbReference>